<gene>
    <name evidence="1" type="ORF">CH63R_14530</name>
</gene>
<accession>A0A1B7XQB9</accession>
<dbReference type="OrthoDB" id="5352492at2759"/>
<organism evidence="1 2">
    <name type="scientific">Colletotrichum higginsianum (strain IMI 349063)</name>
    <name type="common">Crucifer anthracnose fungus</name>
    <dbReference type="NCBI Taxonomy" id="759273"/>
    <lineage>
        <taxon>Eukaryota</taxon>
        <taxon>Fungi</taxon>
        <taxon>Dikarya</taxon>
        <taxon>Ascomycota</taxon>
        <taxon>Pezizomycotina</taxon>
        <taxon>Sordariomycetes</taxon>
        <taxon>Hypocreomycetidae</taxon>
        <taxon>Glomerellales</taxon>
        <taxon>Glomerellaceae</taxon>
        <taxon>Colletotrichum</taxon>
        <taxon>Colletotrichum destructivum species complex</taxon>
    </lineage>
</organism>
<protein>
    <submittedName>
        <fullName evidence="1">Uncharacterized protein</fullName>
    </submittedName>
</protein>
<dbReference type="Proteomes" id="UP000092177">
    <property type="component" value="Chromosome 12"/>
</dbReference>
<dbReference type="AlphaFoldDB" id="A0A1B7XQB9"/>
<comment type="caution">
    <text evidence="1">The sequence shown here is derived from an EMBL/GenBank/DDBJ whole genome shotgun (WGS) entry which is preliminary data.</text>
</comment>
<reference evidence="2" key="1">
    <citation type="journal article" date="2017" name="BMC Genomics">
        <title>Gapless genome assembly of Colletotrichum higginsianum reveals chromosome structure and association of transposable elements with secondary metabolite gene clusters.</title>
        <authorList>
            <person name="Dallery J.-F."/>
            <person name="Lapalu N."/>
            <person name="Zampounis A."/>
            <person name="Pigne S."/>
            <person name="Luyten I."/>
            <person name="Amselem J."/>
            <person name="Wittenberg A.H.J."/>
            <person name="Zhou S."/>
            <person name="de Queiroz M.V."/>
            <person name="Robin G.P."/>
            <person name="Auger A."/>
            <person name="Hainaut M."/>
            <person name="Henrissat B."/>
            <person name="Kim K.-T."/>
            <person name="Lee Y.-H."/>
            <person name="Lespinet O."/>
            <person name="Schwartz D.C."/>
            <person name="Thon M.R."/>
            <person name="O'Connell R.J."/>
        </authorList>
    </citation>
    <scope>NUCLEOTIDE SEQUENCE [LARGE SCALE GENOMIC DNA]</scope>
    <source>
        <strain evidence="2">IMI 349063</strain>
    </source>
</reference>
<dbReference type="RefSeq" id="XP_018150476.1">
    <property type="nucleotide sequence ID" value="XM_018309504.1"/>
</dbReference>
<dbReference type="VEuPathDB" id="FungiDB:CH63R_14530"/>
<name>A0A1B7XQB9_COLHI</name>
<dbReference type="EMBL" id="LTAN01000012">
    <property type="protein sequence ID" value="OBR01958.1"/>
    <property type="molecule type" value="Genomic_DNA"/>
</dbReference>
<dbReference type="GeneID" id="28873611"/>
<evidence type="ECO:0000313" key="1">
    <source>
        <dbReference type="EMBL" id="OBR01958.1"/>
    </source>
</evidence>
<sequence>MWLRESLQATAVEVSIKRDSKAASPRDIDAFVVQTPHLKLCTSLDVLKRHFGDSSLDNRSAISVRFEGVSQWVLDVFRHIPLEIRPPEPVTRSGMSNDHSLRRCGVWVHPQFEGRTILRLEGIAPAGNERVMGFTEFVQNNLHASGMPDIRVVGSVCSTMAGLTAEVAVRASVPDHSVVSQESRLSFAGSLSWNASNTRVEFAASISDSRGSLFLQPPETMTVKDVANWAVGRFSSSMRVEDRQDASMMEGSFMDVLGDIAKSIVPRQLSLTIGAGSALTPFQIDVELRLNLGAKDNIYPFREAFLEISLDTTNAVDAIFLPQLFDKEANVDDFLKGIPLTLRNASVKVSLGDWKKLVIRGRLQCSALGVESDVMPTVWLDELQLFYMRDFSTKSTEFELRGNINLKAPDYVFSIQRSAIVCVYIDYNEDSWTLSADAVDVQTANFYSLLPIDVSNQALMKLMSDVWVPEISVIVKFANGKAKATNIDGIFAIRPLQMFLNYYYSSEEG</sequence>
<proteinExistence type="predicted"/>
<dbReference type="KEGG" id="chig:CH63R_14530"/>
<keyword evidence="2" id="KW-1185">Reference proteome</keyword>
<evidence type="ECO:0000313" key="2">
    <source>
        <dbReference type="Proteomes" id="UP000092177"/>
    </source>
</evidence>